<sequence length="442" mass="50748">MTEIRKIGHDRSGMPAELWDFVLKELPAADLRSCFSLSRLLHYLARPLVFTHITIHAGIPTWKTSFNEDCRAANIQLMRRRKLRNTEVLQRIADDTQIARIVERMTVRVHRHNEGTTFDLGVDMLSSKFKSLQVLALEGNHQNNSHDVEEQLRTWIGNAPRTLLHLSVSEYHIVWNTLPRVLSKLHELSLYDPPRLSEFGIVLGSCSQLRTLNIYTNSSVCEAEFHAVLSGAAPDSLPHLTSFRFVCGDDDDAFIQDQGPLTAFIQNKKGMRRVELQLTAAFIGIDDYTRFVDILAGLPQLEIVGLRLRGDSTFTHEHLRLLDERLPLRVSALLLVWDFPDSDVPVRNWTAMLEKRHLLGYLHVLDITSMLLDLRDSLLKAHPPALQLVGWGTRLDWLQRDSPIDEAVYGAPWKDTTVAFRTVEDFGYEDWEWLLRSHLYSY</sequence>
<name>A0A1M2V692_TRAPU</name>
<proteinExistence type="predicted"/>
<dbReference type="SUPFAM" id="SSF52047">
    <property type="entry name" value="RNI-like"/>
    <property type="match status" value="1"/>
</dbReference>
<dbReference type="OrthoDB" id="3238099at2759"/>
<accession>A0A1M2V692</accession>
<evidence type="ECO:0000313" key="2">
    <source>
        <dbReference type="Proteomes" id="UP000184267"/>
    </source>
</evidence>
<reference evidence="1 2" key="1">
    <citation type="submission" date="2016-10" db="EMBL/GenBank/DDBJ databases">
        <title>Genome sequence of the basidiomycete white-rot fungus Trametes pubescens.</title>
        <authorList>
            <person name="Makela M.R."/>
            <person name="Granchi Z."/>
            <person name="Peng M."/>
            <person name="De Vries R.P."/>
            <person name="Grigoriev I."/>
            <person name="Riley R."/>
            <person name="Hilden K."/>
        </authorList>
    </citation>
    <scope>NUCLEOTIDE SEQUENCE [LARGE SCALE GENOMIC DNA]</scope>
    <source>
        <strain evidence="1 2">FBCC735</strain>
    </source>
</reference>
<dbReference type="EMBL" id="MNAD01001635">
    <property type="protein sequence ID" value="OJT03111.1"/>
    <property type="molecule type" value="Genomic_DNA"/>
</dbReference>
<dbReference type="Proteomes" id="UP000184267">
    <property type="component" value="Unassembled WGS sequence"/>
</dbReference>
<evidence type="ECO:0008006" key="3">
    <source>
        <dbReference type="Google" id="ProtNLM"/>
    </source>
</evidence>
<organism evidence="1 2">
    <name type="scientific">Trametes pubescens</name>
    <name type="common">White-rot fungus</name>
    <dbReference type="NCBI Taxonomy" id="154538"/>
    <lineage>
        <taxon>Eukaryota</taxon>
        <taxon>Fungi</taxon>
        <taxon>Dikarya</taxon>
        <taxon>Basidiomycota</taxon>
        <taxon>Agaricomycotina</taxon>
        <taxon>Agaricomycetes</taxon>
        <taxon>Polyporales</taxon>
        <taxon>Polyporaceae</taxon>
        <taxon>Trametes</taxon>
    </lineage>
</organism>
<gene>
    <name evidence="1" type="ORF">TRAPUB_6339</name>
</gene>
<comment type="caution">
    <text evidence="1">The sequence shown here is derived from an EMBL/GenBank/DDBJ whole genome shotgun (WGS) entry which is preliminary data.</text>
</comment>
<protein>
    <recommendedName>
        <fullName evidence="3">F-box domain-containing protein</fullName>
    </recommendedName>
</protein>
<dbReference type="AlphaFoldDB" id="A0A1M2V692"/>
<dbReference type="Gene3D" id="3.80.10.10">
    <property type="entry name" value="Ribonuclease Inhibitor"/>
    <property type="match status" value="1"/>
</dbReference>
<dbReference type="InterPro" id="IPR032675">
    <property type="entry name" value="LRR_dom_sf"/>
</dbReference>
<evidence type="ECO:0000313" key="1">
    <source>
        <dbReference type="EMBL" id="OJT03111.1"/>
    </source>
</evidence>
<keyword evidence="2" id="KW-1185">Reference proteome</keyword>
<dbReference type="OMA" id="MPAELWD"/>